<comment type="caution">
    <text evidence="2">The sequence shown here is derived from an EMBL/GenBank/DDBJ whole genome shotgun (WGS) entry which is preliminary data.</text>
</comment>
<reference evidence="2" key="1">
    <citation type="journal article" date="2020" name="Stud. Mycol.">
        <title>101 Dothideomycetes genomes: a test case for predicting lifestyles and emergence of pathogens.</title>
        <authorList>
            <person name="Haridas S."/>
            <person name="Albert R."/>
            <person name="Binder M."/>
            <person name="Bloem J."/>
            <person name="Labutti K."/>
            <person name="Salamov A."/>
            <person name="Andreopoulos B."/>
            <person name="Baker S."/>
            <person name="Barry K."/>
            <person name="Bills G."/>
            <person name="Bluhm B."/>
            <person name="Cannon C."/>
            <person name="Castanera R."/>
            <person name="Culley D."/>
            <person name="Daum C."/>
            <person name="Ezra D."/>
            <person name="Gonzalez J."/>
            <person name="Henrissat B."/>
            <person name="Kuo A."/>
            <person name="Liang C."/>
            <person name="Lipzen A."/>
            <person name="Lutzoni F."/>
            <person name="Magnuson J."/>
            <person name="Mondo S."/>
            <person name="Nolan M."/>
            <person name="Ohm R."/>
            <person name="Pangilinan J."/>
            <person name="Park H.-J."/>
            <person name="Ramirez L."/>
            <person name="Alfaro M."/>
            <person name="Sun H."/>
            <person name="Tritt A."/>
            <person name="Yoshinaga Y."/>
            <person name="Zwiers L.-H."/>
            <person name="Turgeon B."/>
            <person name="Goodwin S."/>
            <person name="Spatafora J."/>
            <person name="Crous P."/>
            <person name="Grigoriev I."/>
        </authorList>
    </citation>
    <scope>NUCLEOTIDE SEQUENCE</scope>
    <source>
        <strain evidence="2">CBS 130266</strain>
    </source>
</reference>
<proteinExistence type="predicted"/>
<dbReference type="EMBL" id="MU007121">
    <property type="protein sequence ID" value="KAF2418986.1"/>
    <property type="molecule type" value="Genomic_DNA"/>
</dbReference>
<evidence type="ECO:0000313" key="2">
    <source>
        <dbReference type="EMBL" id="KAF2418986.1"/>
    </source>
</evidence>
<protein>
    <submittedName>
        <fullName evidence="2">Uncharacterized protein</fullName>
    </submittedName>
</protein>
<keyword evidence="1" id="KW-0732">Signal</keyword>
<evidence type="ECO:0000256" key="1">
    <source>
        <dbReference type="SAM" id="SignalP"/>
    </source>
</evidence>
<organism evidence="2 3">
    <name type="scientific">Tothia fuscella</name>
    <dbReference type="NCBI Taxonomy" id="1048955"/>
    <lineage>
        <taxon>Eukaryota</taxon>
        <taxon>Fungi</taxon>
        <taxon>Dikarya</taxon>
        <taxon>Ascomycota</taxon>
        <taxon>Pezizomycotina</taxon>
        <taxon>Dothideomycetes</taxon>
        <taxon>Pleosporomycetidae</taxon>
        <taxon>Venturiales</taxon>
        <taxon>Cylindrosympodiaceae</taxon>
        <taxon>Tothia</taxon>
    </lineage>
</organism>
<feature type="signal peptide" evidence="1">
    <location>
        <begin position="1"/>
        <end position="20"/>
    </location>
</feature>
<accession>A0A9P4TTB3</accession>
<dbReference type="AlphaFoldDB" id="A0A9P4TTB3"/>
<keyword evidence="3" id="KW-1185">Reference proteome</keyword>
<evidence type="ECO:0000313" key="3">
    <source>
        <dbReference type="Proteomes" id="UP000800235"/>
    </source>
</evidence>
<gene>
    <name evidence="2" type="ORF">EJ08DRAFT_45347</name>
</gene>
<sequence>MKSLNLIFTLTLTLLTLTTATPLPTTNNDTDINPSDPLYAILPSTTFNASTISTADTKYPPATEFGVAIDLCYDRNFQRCTRNMQSGPRRCVNLIGDGWRNNGLSSIGFVGNMMCQLHTGFDCTTNWGWWIDVHRASADLRGYGVEDKVLSYWCVRIS</sequence>
<name>A0A9P4TTB3_9PEZI</name>
<feature type="chain" id="PRO_5040189205" evidence="1">
    <location>
        <begin position="21"/>
        <end position="158"/>
    </location>
</feature>
<dbReference type="Proteomes" id="UP000800235">
    <property type="component" value="Unassembled WGS sequence"/>
</dbReference>